<accession>A0A452H2X8</accession>
<reference evidence="1" key="3">
    <citation type="submission" date="2025-09" db="UniProtKB">
        <authorList>
            <consortium name="Ensembl"/>
        </authorList>
    </citation>
    <scope>IDENTIFICATION</scope>
</reference>
<reference evidence="2" key="1">
    <citation type="journal article" date="2017" name="PLoS ONE">
        <title>The Agassiz's desert tortoise genome provides a resource for the conservation of a threatened species.</title>
        <authorList>
            <person name="Tollis M."/>
            <person name="DeNardo D.F."/>
            <person name="Cornelius J.A."/>
            <person name="Dolby G.A."/>
            <person name="Edwards T."/>
            <person name="Henen B.T."/>
            <person name="Karl A.E."/>
            <person name="Murphy R.W."/>
            <person name="Kusumi K."/>
        </authorList>
    </citation>
    <scope>NUCLEOTIDE SEQUENCE [LARGE SCALE GENOMIC DNA]</scope>
</reference>
<name>A0A452H2X8_9SAUR</name>
<evidence type="ECO:0000313" key="1">
    <source>
        <dbReference type="Ensembl" id="ENSGAGP00000008831.1"/>
    </source>
</evidence>
<organism evidence="1 2">
    <name type="scientific">Gopherus agassizii</name>
    <name type="common">Agassiz's desert tortoise</name>
    <dbReference type="NCBI Taxonomy" id="38772"/>
    <lineage>
        <taxon>Eukaryota</taxon>
        <taxon>Metazoa</taxon>
        <taxon>Chordata</taxon>
        <taxon>Craniata</taxon>
        <taxon>Vertebrata</taxon>
        <taxon>Euteleostomi</taxon>
        <taxon>Archelosauria</taxon>
        <taxon>Testudinata</taxon>
        <taxon>Testudines</taxon>
        <taxon>Cryptodira</taxon>
        <taxon>Durocryptodira</taxon>
        <taxon>Testudinoidea</taxon>
        <taxon>Testudinidae</taxon>
        <taxon>Gopherus</taxon>
    </lineage>
</organism>
<proteinExistence type="predicted"/>
<reference evidence="1" key="2">
    <citation type="submission" date="2025-08" db="UniProtKB">
        <authorList>
            <consortium name="Ensembl"/>
        </authorList>
    </citation>
    <scope>IDENTIFICATION</scope>
</reference>
<dbReference type="Ensembl" id="ENSGAGT00000010156.1">
    <property type="protein sequence ID" value="ENSGAGP00000008831.1"/>
    <property type="gene ID" value="ENSGAGG00000006988.1"/>
</dbReference>
<dbReference type="STRING" id="38772.ENSGAGP00000008831"/>
<protein>
    <submittedName>
        <fullName evidence="1">Uncharacterized protein</fullName>
    </submittedName>
</protein>
<dbReference type="Proteomes" id="UP000291020">
    <property type="component" value="Unassembled WGS sequence"/>
</dbReference>
<sequence length="219" mass="24106">MLSGAPAELSDLQSSCHPYCIDTTSLLAWLQELPAVGDAVAEAPSAGQAHVGPVPTAAQVRRLGFWLKVFPQSVQLGFQLKPFPHTVQAKGRSPLLPHWVHWNGRSPVWVRRCVTSVTFCRKHFPHSGQAYGRSPPGTRWGSCRPKLFPHTSQRWGLSPQWLSRCFSSWLCKLKLRLHSGHVQAVCPTCASCGAGRDSRGLRPFPRSGSGYGCHPAWLP</sequence>
<dbReference type="AlphaFoldDB" id="A0A452H2X8"/>
<keyword evidence="2" id="KW-1185">Reference proteome</keyword>
<evidence type="ECO:0000313" key="2">
    <source>
        <dbReference type="Proteomes" id="UP000291020"/>
    </source>
</evidence>